<dbReference type="SUPFAM" id="SSF54197">
    <property type="entry name" value="HIT-like"/>
    <property type="match status" value="1"/>
</dbReference>
<dbReference type="GO" id="GO:0003824">
    <property type="term" value="F:catalytic activity"/>
    <property type="evidence" value="ECO:0007669"/>
    <property type="project" value="InterPro"/>
</dbReference>
<name>A0AAN9V192_9PEZI</name>
<evidence type="ECO:0000256" key="3">
    <source>
        <dbReference type="PROSITE-ProRule" id="PRU00464"/>
    </source>
</evidence>
<gene>
    <name evidence="6" type="ORF">SLS62_000716</name>
</gene>
<feature type="active site" description="Tele-AMP-histidine intermediate" evidence="1">
    <location>
        <position position="158"/>
    </location>
</feature>
<dbReference type="GO" id="GO:0009117">
    <property type="term" value="P:nucleotide metabolic process"/>
    <property type="evidence" value="ECO:0007669"/>
    <property type="project" value="TreeGrafter"/>
</dbReference>
<dbReference type="InterPro" id="IPR001310">
    <property type="entry name" value="Histidine_triad_HIT"/>
</dbReference>
<feature type="compositionally biased region" description="Low complexity" evidence="4">
    <location>
        <begin position="1"/>
        <end position="13"/>
    </location>
</feature>
<keyword evidence="7" id="KW-1185">Reference proteome</keyword>
<dbReference type="Gene3D" id="3.30.428.10">
    <property type="entry name" value="HIT-like"/>
    <property type="match status" value="1"/>
</dbReference>
<feature type="short sequence motif" description="Histidine triad motif" evidence="2 3">
    <location>
        <begin position="156"/>
        <end position="160"/>
    </location>
</feature>
<evidence type="ECO:0000256" key="4">
    <source>
        <dbReference type="SAM" id="MobiDB-lite"/>
    </source>
</evidence>
<dbReference type="PANTHER" id="PTHR46648">
    <property type="entry name" value="HIT FAMILY PROTEIN 1"/>
    <property type="match status" value="1"/>
</dbReference>
<dbReference type="AlphaFoldDB" id="A0AAN9V192"/>
<comment type="caution">
    <text evidence="6">The sequence shown here is derived from an EMBL/GenBank/DDBJ whole genome shotgun (WGS) entry which is preliminary data.</text>
</comment>
<evidence type="ECO:0000259" key="5">
    <source>
        <dbReference type="PROSITE" id="PS51084"/>
    </source>
</evidence>
<dbReference type="EMBL" id="JAKJXP020000003">
    <property type="protein sequence ID" value="KAK7757167.1"/>
    <property type="molecule type" value="Genomic_DNA"/>
</dbReference>
<dbReference type="InterPro" id="IPR011146">
    <property type="entry name" value="HIT-like"/>
</dbReference>
<dbReference type="Proteomes" id="UP001320420">
    <property type="component" value="Unassembled WGS sequence"/>
</dbReference>
<proteinExistence type="predicted"/>
<dbReference type="Pfam" id="PF01230">
    <property type="entry name" value="HIT"/>
    <property type="match status" value="1"/>
</dbReference>
<evidence type="ECO:0000313" key="6">
    <source>
        <dbReference type="EMBL" id="KAK7757167.1"/>
    </source>
</evidence>
<evidence type="ECO:0000256" key="2">
    <source>
        <dbReference type="PIRSR" id="PIRSR601310-3"/>
    </source>
</evidence>
<protein>
    <recommendedName>
        <fullName evidence="5">HIT domain-containing protein</fullName>
    </recommendedName>
</protein>
<dbReference type="PROSITE" id="PS51084">
    <property type="entry name" value="HIT_2"/>
    <property type="match status" value="1"/>
</dbReference>
<reference evidence="6 7" key="1">
    <citation type="submission" date="2024-02" db="EMBL/GenBank/DDBJ databases">
        <title>De novo assembly and annotation of 12 fungi associated with fruit tree decline syndrome in Ontario, Canada.</title>
        <authorList>
            <person name="Sulman M."/>
            <person name="Ellouze W."/>
            <person name="Ilyukhin E."/>
        </authorList>
    </citation>
    <scope>NUCLEOTIDE SEQUENCE [LARGE SCALE GENOMIC DNA]</scope>
    <source>
        <strain evidence="6 7">M11/M66-122</strain>
    </source>
</reference>
<dbReference type="PRINTS" id="PR00332">
    <property type="entry name" value="HISTRIAD"/>
</dbReference>
<feature type="domain" description="HIT" evidence="5">
    <location>
        <begin position="64"/>
        <end position="172"/>
    </location>
</feature>
<dbReference type="PANTHER" id="PTHR46648:SF2">
    <property type="entry name" value="HIT DOMAIN-CONTAINING PROTEIN"/>
    <property type="match status" value="1"/>
</dbReference>
<evidence type="ECO:0000256" key="1">
    <source>
        <dbReference type="PIRSR" id="PIRSR601310-1"/>
    </source>
</evidence>
<accession>A0AAN9V192</accession>
<evidence type="ECO:0000313" key="7">
    <source>
        <dbReference type="Proteomes" id="UP001320420"/>
    </source>
</evidence>
<sequence length="233" mass="25246">MSPPGTTTTTTTHTHTHHTPHSGGTPLEHFDPALPSDEDPCPFCNISAFYAPFPTANPPGPDSPRLAPSKLSPHAFVVLSTPTLVAFLDIMPLARGHILLCPRAHRPRLTDVTRREAQDLGEHLRLLGRALVRATGVPDWNVVQNNGAAAAQVVGHCHYHLIPRPELRAAGVGRSRRSFTMFGRGAREELDDDEAVELAARLRECLAAVVAEEREGEWHGVNTTAAGQQKGKL</sequence>
<dbReference type="InterPro" id="IPR036265">
    <property type="entry name" value="HIT-like_sf"/>
</dbReference>
<feature type="region of interest" description="Disordered" evidence="4">
    <location>
        <begin position="1"/>
        <end position="34"/>
    </location>
</feature>
<organism evidence="6 7">
    <name type="scientific">Diatrype stigma</name>
    <dbReference type="NCBI Taxonomy" id="117547"/>
    <lineage>
        <taxon>Eukaryota</taxon>
        <taxon>Fungi</taxon>
        <taxon>Dikarya</taxon>
        <taxon>Ascomycota</taxon>
        <taxon>Pezizomycotina</taxon>
        <taxon>Sordariomycetes</taxon>
        <taxon>Xylariomycetidae</taxon>
        <taxon>Xylariales</taxon>
        <taxon>Diatrypaceae</taxon>
        <taxon>Diatrype</taxon>
    </lineage>
</organism>